<keyword evidence="2 6" id="KW-0645">Protease</keyword>
<dbReference type="SUPFAM" id="SSF52096">
    <property type="entry name" value="ClpP/crotonase"/>
    <property type="match status" value="1"/>
</dbReference>
<dbReference type="PANTHER" id="PTHR32060">
    <property type="entry name" value="TAIL-SPECIFIC PROTEASE"/>
    <property type="match status" value="1"/>
</dbReference>
<evidence type="ECO:0000256" key="4">
    <source>
        <dbReference type="ARBA" id="ARBA00022801"/>
    </source>
</evidence>
<evidence type="ECO:0000256" key="1">
    <source>
        <dbReference type="ARBA" id="ARBA00009179"/>
    </source>
</evidence>
<reference evidence="8 9" key="1">
    <citation type="submission" date="2020-08" db="EMBL/GenBank/DDBJ databases">
        <title>A Genomic Blueprint of the Chicken Gut Microbiome.</title>
        <authorList>
            <person name="Gilroy R."/>
            <person name="Ravi A."/>
            <person name="Getino M."/>
            <person name="Pursley I."/>
            <person name="Horton D.L."/>
            <person name="Alikhan N.-F."/>
            <person name="Baker D."/>
            <person name="Gharbi K."/>
            <person name="Hall N."/>
            <person name="Watson M."/>
            <person name="Adriaenssens E.M."/>
            <person name="Foster-Nyarko E."/>
            <person name="Jarju S."/>
            <person name="Secka A."/>
            <person name="Antonio M."/>
            <person name="Oren A."/>
            <person name="Chaudhuri R."/>
            <person name="La Ragione R.M."/>
            <person name="Hildebrand F."/>
            <person name="Pallen M.J."/>
        </authorList>
    </citation>
    <scope>NUCLEOTIDE SEQUENCE [LARGE SCALE GENOMIC DNA]</scope>
    <source>
        <strain evidence="8 9">Sa2BUA9</strain>
    </source>
</reference>
<dbReference type="InterPro" id="IPR001478">
    <property type="entry name" value="PDZ"/>
</dbReference>
<evidence type="ECO:0000256" key="5">
    <source>
        <dbReference type="ARBA" id="ARBA00022825"/>
    </source>
</evidence>
<organism evidence="8 9">
    <name type="scientific">Psychrobacillus faecigallinarum</name>
    <dbReference type="NCBI Taxonomy" id="2762235"/>
    <lineage>
        <taxon>Bacteria</taxon>
        <taxon>Bacillati</taxon>
        <taxon>Bacillota</taxon>
        <taxon>Bacilli</taxon>
        <taxon>Bacillales</taxon>
        <taxon>Bacillaceae</taxon>
        <taxon>Psychrobacillus</taxon>
    </lineage>
</organism>
<name>A0ABR8R700_9BACI</name>
<dbReference type="Proteomes" id="UP000640786">
    <property type="component" value="Unassembled WGS sequence"/>
</dbReference>
<dbReference type="CDD" id="cd07560">
    <property type="entry name" value="Peptidase_S41_CPP"/>
    <property type="match status" value="1"/>
</dbReference>
<dbReference type="InterPro" id="IPR004447">
    <property type="entry name" value="Peptidase_S41A"/>
</dbReference>
<dbReference type="EMBL" id="JACSQO010000001">
    <property type="protein sequence ID" value="MBD7943312.1"/>
    <property type="molecule type" value="Genomic_DNA"/>
</dbReference>
<dbReference type="InterPro" id="IPR036034">
    <property type="entry name" value="PDZ_sf"/>
</dbReference>
<dbReference type="SMART" id="SM00228">
    <property type="entry name" value="PDZ"/>
    <property type="match status" value="1"/>
</dbReference>
<dbReference type="SUPFAM" id="SSF50156">
    <property type="entry name" value="PDZ domain-like"/>
    <property type="match status" value="1"/>
</dbReference>
<dbReference type="NCBIfam" id="TIGR00225">
    <property type="entry name" value="prc"/>
    <property type="match status" value="1"/>
</dbReference>
<dbReference type="CDD" id="cd06782">
    <property type="entry name" value="cpPDZ_CPP-like"/>
    <property type="match status" value="1"/>
</dbReference>
<dbReference type="Gene3D" id="3.90.226.10">
    <property type="entry name" value="2-enoyl-CoA Hydratase, Chain A, domain 1"/>
    <property type="match status" value="1"/>
</dbReference>
<keyword evidence="5 6" id="KW-0720">Serine protease</keyword>
<protein>
    <submittedName>
        <fullName evidence="8">PDZ domain-containing protein</fullName>
    </submittedName>
</protein>
<dbReference type="InterPro" id="IPR029045">
    <property type="entry name" value="ClpP/crotonase-like_dom_sf"/>
</dbReference>
<keyword evidence="4 6" id="KW-0378">Hydrolase</keyword>
<dbReference type="InterPro" id="IPR032812">
    <property type="entry name" value="SbsA_Ig"/>
</dbReference>
<dbReference type="InterPro" id="IPR005151">
    <property type="entry name" value="Tail-specific_protease"/>
</dbReference>
<evidence type="ECO:0000313" key="8">
    <source>
        <dbReference type="EMBL" id="MBD7943312.1"/>
    </source>
</evidence>
<dbReference type="PROSITE" id="PS50106">
    <property type="entry name" value="PDZ"/>
    <property type="match status" value="1"/>
</dbReference>
<keyword evidence="3" id="KW-0732">Signal</keyword>
<comment type="caution">
    <text evidence="8">The sequence shown here is derived from an EMBL/GenBank/DDBJ whole genome shotgun (WGS) entry which is preliminary data.</text>
</comment>
<proteinExistence type="inferred from homology"/>
<gene>
    <name evidence="8" type="ORF">H9650_04200</name>
</gene>
<evidence type="ECO:0000256" key="2">
    <source>
        <dbReference type="ARBA" id="ARBA00022670"/>
    </source>
</evidence>
<sequence length="459" mass="50199">MKKVSGLTTFLLIIGLLFAPILTLAAPIDEVRQVIEENYKGELPTNLMELSSIDAIIEQLDPYSTYFTKEEFKRYTDSINNTTTGIGVVIEEHEMGIQVVSTFEGTAAMEAGIESGDIIISIDGTSTEKMSVQQASTLITGKADTKVNIEVLKSTGQKKTYILTRKNFSVPVVTHKLLNEGVGYIGVNSFSEDGASLVISAKEELARKGATSYILDLRNNGGGFVKTAEELIGLFPNSPYAYMLMMKNQVGLVESIPQKALFPKDTKVLVNGYSASASEMTAAALLDQKSAKLYGQKTYGKGSMQSFYPLTDGSYLKLTIAEFAGPKGSSVNKTGVKPQVVTEEGMELEKAHLDAILENYQTYKKMPAIKNVMTNKQFTITFSKTIQLNDKERVELIKLGETEGTPVTIEQKSAKQLKVIPKAALERGAAYLLLIHPTFQSNKDTKMEKGAYVEVTVQP</sequence>
<keyword evidence="9" id="KW-1185">Reference proteome</keyword>
<evidence type="ECO:0000256" key="6">
    <source>
        <dbReference type="RuleBase" id="RU004404"/>
    </source>
</evidence>
<feature type="domain" description="PDZ" evidence="7">
    <location>
        <begin position="76"/>
        <end position="139"/>
    </location>
</feature>
<evidence type="ECO:0000259" key="7">
    <source>
        <dbReference type="PROSITE" id="PS50106"/>
    </source>
</evidence>
<evidence type="ECO:0000256" key="3">
    <source>
        <dbReference type="ARBA" id="ARBA00022729"/>
    </source>
</evidence>
<dbReference type="PANTHER" id="PTHR32060:SF22">
    <property type="entry name" value="CARBOXYL-TERMINAL-PROCESSING PEPTIDASE 3, CHLOROPLASTIC"/>
    <property type="match status" value="1"/>
</dbReference>
<accession>A0ABR8R700</accession>
<comment type="similarity">
    <text evidence="1 6">Belongs to the peptidase S41A family.</text>
</comment>
<dbReference type="RefSeq" id="WP_191696644.1">
    <property type="nucleotide sequence ID" value="NZ_JACSQO010000001.1"/>
</dbReference>
<dbReference type="InterPro" id="IPR041489">
    <property type="entry name" value="PDZ_6"/>
</dbReference>
<dbReference type="SMART" id="SM00245">
    <property type="entry name" value="TSPc"/>
    <property type="match status" value="1"/>
</dbReference>
<dbReference type="Gene3D" id="2.30.42.10">
    <property type="match status" value="1"/>
</dbReference>
<dbReference type="Pfam" id="PF13205">
    <property type="entry name" value="Big_5"/>
    <property type="match status" value="1"/>
</dbReference>
<dbReference type="Pfam" id="PF17820">
    <property type="entry name" value="PDZ_6"/>
    <property type="match status" value="1"/>
</dbReference>
<evidence type="ECO:0000313" key="9">
    <source>
        <dbReference type="Proteomes" id="UP000640786"/>
    </source>
</evidence>
<dbReference type="Gene3D" id="3.30.750.44">
    <property type="match status" value="1"/>
</dbReference>
<dbReference type="Pfam" id="PF03572">
    <property type="entry name" value="Peptidase_S41"/>
    <property type="match status" value="1"/>
</dbReference>